<proteinExistence type="predicted"/>
<evidence type="ECO:0000313" key="1">
    <source>
        <dbReference type="EMBL" id="CAI8058176.1"/>
    </source>
</evidence>
<organism evidence="1 2">
    <name type="scientific">Geodia barretti</name>
    <name type="common">Barrett's horny sponge</name>
    <dbReference type="NCBI Taxonomy" id="519541"/>
    <lineage>
        <taxon>Eukaryota</taxon>
        <taxon>Metazoa</taxon>
        <taxon>Porifera</taxon>
        <taxon>Demospongiae</taxon>
        <taxon>Heteroscleromorpha</taxon>
        <taxon>Tetractinellida</taxon>
        <taxon>Astrophorina</taxon>
        <taxon>Geodiidae</taxon>
        <taxon>Geodia</taxon>
    </lineage>
</organism>
<accession>A0AA35U3M8</accession>
<comment type="caution">
    <text evidence="1">The sequence shown here is derived from an EMBL/GenBank/DDBJ whole genome shotgun (WGS) entry which is preliminary data.</text>
</comment>
<name>A0AA35U3M8_GEOBA</name>
<keyword evidence="2" id="KW-1185">Reference proteome</keyword>
<dbReference type="AlphaFoldDB" id="A0AA35U3M8"/>
<reference evidence="1" key="1">
    <citation type="submission" date="2023-03" db="EMBL/GenBank/DDBJ databases">
        <authorList>
            <person name="Steffen K."/>
            <person name="Cardenas P."/>
        </authorList>
    </citation>
    <scope>NUCLEOTIDE SEQUENCE</scope>
</reference>
<sequence length="82" mass="9535">MIVTEQLHTYVPLNNIYQLSATITTQLHRVVHSIVSVPLLDIEFHKFNWRIIETTIQLTQSDLYRVRGGAGECLSEVWRIVE</sequence>
<dbReference type="EMBL" id="CASHTH010004493">
    <property type="protein sequence ID" value="CAI8058176.1"/>
    <property type="molecule type" value="Genomic_DNA"/>
</dbReference>
<protein>
    <submittedName>
        <fullName evidence="1">Uncharacterized protein</fullName>
    </submittedName>
</protein>
<gene>
    <name evidence="1" type="ORF">GBAR_LOCUS31620</name>
</gene>
<evidence type="ECO:0000313" key="2">
    <source>
        <dbReference type="Proteomes" id="UP001174909"/>
    </source>
</evidence>
<dbReference type="Proteomes" id="UP001174909">
    <property type="component" value="Unassembled WGS sequence"/>
</dbReference>